<dbReference type="Pfam" id="PF04938">
    <property type="entry name" value="SIP1"/>
    <property type="match status" value="1"/>
</dbReference>
<dbReference type="Gene3D" id="1.20.58.1070">
    <property type="match status" value="1"/>
</dbReference>
<feature type="region of interest" description="Disordered" evidence="2">
    <location>
        <begin position="378"/>
        <end position="404"/>
    </location>
</feature>
<dbReference type="InterPro" id="IPR035426">
    <property type="entry name" value="Gemin2/Brr1"/>
</dbReference>
<evidence type="ECO:0000256" key="1">
    <source>
        <dbReference type="ARBA" id="ARBA00025758"/>
    </source>
</evidence>
<sequence>MTGTKRARSPSPSLSHLYSNKRSNPVKEGRVDPVYGQRSALPADDDDSISLDEDGMDALSYLRSVRAEAEDLPPIFYAPTETKSANFHGEYDRSIYENGVGDFRGYYEDGAYYAAAEAEFEIEDEETEGQDAQLAYFDSILARFETLQEQMQRTPPADLVKDLDPDHPTYLNKLDTKICRWWRWKMKTVDPLPTQIASMNKDTVLKLLKLLMGGTLLQSGSDINVKVSRWAWALLARLPVRGELSSDEIGVVRELGKKAALLGVGLKAGGGLKSGLNEVEKVFEADNDVEIVDDEKVPSSGDENLVDGSGNSRELEDQAQPENKDAPQVFNLVENSMLSVTTETLTAPEEVLGVTPDSHELDAIKARLLANITPDRPAVDATATEGPQASQAEKPTPSKTETPVYTPAQTIDWNTRATIDMILTIAGEIYGQRDLLEFREVWVGLKNPGAQSLRYLLALAQGACLIPPICCRPRHRNQQTPQIYAINIDNPEPLIPIVQFPLPITCNN</sequence>
<dbReference type="GO" id="GO:0000387">
    <property type="term" value="P:spliceosomal snRNP assembly"/>
    <property type="evidence" value="ECO:0007669"/>
    <property type="project" value="InterPro"/>
</dbReference>
<protein>
    <submittedName>
        <fullName evidence="3">Uncharacterized protein</fullName>
    </submittedName>
</protein>
<comment type="similarity">
    <text evidence="1">Belongs to the gemin-2 family.</text>
</comment>
<dbReference type="OrthoDB" id="428895at2759"/>
<feature type="compositionally biased region" description="Polar residues" evidence="2">
    <location>
        <begin position="10"/>
        <end position="23"/>
    </location>
</feature>
<accession>A0A5N6K7X9</accession>
<dbReference type="PANTHER" id="PTHR12794">
    <property type="entry name" value="GEMIN2"/>
    <property type="match status" value="1"/>
</dbReference>
<evidence type="ECO:0000313" key="3">
    <source>
        <dbReference type="EMBL" id="KAB8298826.1"/>
    </source>
</evidence>
<keyword evidence="4" id="KW-1185">Reference proteome</keyword>
<dbReference type="PANTHER" id="PTHR12794:SF0">
    <property type="entry name" value="GEM-ASSOCIATED PROTEIN 2"/>
    <property type="match status" value="1"/>
</dbReference>
<name>A0A5N6K7X9_MONLA</name>
<dbReference type="AlphaFoldDB" id="A0A5N6K7X9"/>
<evidence type="ECO:0000256" key="2">
    <source>
        <dbReference type="SAM" id="MobiDB-lite"/>
    </source>
</evidence>
<feature type="region of interest" description="Disordered" evidence="2">
    <location>
        <begin position="1"/>
        <end position="50"/>
    </location>
</feature>
<proteinExistence type="inferred from homology"/>
<dbReference type="GO" id="GO:0005634">
    <property type="term" value="C:nucleus"/>
    <property type="evidence" value="ECO:0007669"/>
    <property type="project" value="TreeGrafter"/>
</dbReference>
<reference evidence="3 4" key="1">
    <citation type="submission" date="2019-06" db="EMBL/GenBank/DDBJ databases">
        <title>Genome Sequence of the Brown Rot Fungal Pathogen Monilinia laxa.</title>
        <authorList>
            <person name="De Miccolis Angelini R.M."/>
            <person name="Landi L."/>
            <person name="Abate D."/>
            <person name="Pollastro S."/>
            <person name="Romanazzi G."/>
            <person name="Faretra F."/>
        </authorList>
    </citation>
    <scope>NUCLEOTIDE SEQUENCE [LARGE SCALE GENOMIC DNA]</scope>
    <source>
        <strain evidence="3 4">Mlax316</strain>
    </source>
</reference>
<feature type="region of interest" description="Disordered" evidence="2">
    <location>
        <begin position="295"/>
        <end position="326"/>
    </location>
</feature>
<organism evidence="3 4">
    <name type="scientific">Monilinia laxa</name>
    <name type="common">Brown rot fungus</name>
    <name type="synonym">Sclerotinia laxa</name>
    <dbReference type="NCBI Taxonomy" id="61186"/>
    <lineage>
        <taxon>Eukaryota</taxon>
        <taxon>Fungi</taxon>
        <taxon>Dikarya</taxon>
        <taxon>Ascomycota</taxon>
        <taxon>Pezizomycotina</taxon>
        <taxon>Leotiomycetes</taxon>
        <taxon>Helotiales</taxon>
        <taxon>Sclerotiniaceae</taxon>
        <taxon>Monilinia</taxon>
    </lineage>
</organism>
<gene>
    <name evidence="3" type="ORF">EYC80_000993</name>
</gene>
<dbReference type="GO" id="GO:0032797">
    <property type="term" value="C:SMN complex"/>
    <property type="evidence" value="ECO:0007669"/>
    <property type="project" value="TreeGrafter"/>
</dbReference>
<dbReference type="Proteomes" id="UP000326757">
    <property type="component" value="Unassembled WGS sequence"/>
</dbReference>
<evidence type="ECO:0000313" key="4">
    <source>
        <dbReference type="Proteomes" id="UP000326757"/>
    </source>
</evidence>
<feature type="compositionally biased region" description="Polar residues" evidence="2">
    <location>
        <begin position="385"/>
        <end position="404"/>
    </location>
</feature>
<dbReference type="EMBL" id="VIGI01000006">
    <property type="protein sequence ID" value="KAB8298826.1"/>
    <property type="molecule type" value="Genomic_DNA"/>
</dbReference>
<comment type="caution">
    <text evidence="3">The sequence shown here is derived from an EMBL/GenBank/DDBJ whole genome shotgun (WGS) entry which is preliminary data.</text>
</comment>